<feature type="compositionally biased region" description="Polar residues" evidence="1">
    <location>
        <begin position="281"/>
        <end position="294"/>
    </location>
</feature>
<comment type="caution">
    <text evidence="2">The sequence shown here is derived from an EMBL/GenBank/DDBJ whole genome shotgun (WGS) entry which is preliminary data.</text>
</comment>
<reference evidence="2 3" key="1">
    <citation type="submission" date="2021-06" db="EMBL/GenBank/DDBJ databases">
        <authorList>
            <person name="Kallberg Y."/>
            <person name="Tangrot J."/>
            <person name="Rosling A."/>
        </authorList>
    </citation>
    <scope>NUCLEOTIDE SEQUENCE [LARGE SCALE GENOMIC DNA]</scope>
    <source>
        <strain evidence="2 3">120-4 pot B 10/14</strain>
    </source>
</reference>
<sequence>MDQYHRQEKLTPARTNVLTPSKNGVDNKTKEKEERKQEKSIKSGPEIALVNLLDSYLEVLDTWISELEIPKELESQSEDKTVGTLKTYEPHKEFTKINPKDDKMRNLGIRTKKEETFDTSNVLGFEDECKALIHYQRPTDDNENSKTIVDTESNDNAPGEEGYQKGNETIEEVQEKSVGIDDKSNKRTTGEKSGVLLEGETLRNACESWLRKVEEFQNSDKWNEESKPRELTGIEQEKIGPDELIDQELANTNESDEKSPRMLEEKNNRMQENYLQENRNPPILTNMSATNSNLRSRRKARAKGRVRYDNQIIPNLLLHNAASNGHRSEPI</sequence>
<keyword evidence="3" id="KW-1185">Reference proteome</keyword>
<evidence type="ECO:0000313" key="2">
    <source>
        <dbReference type="EMBL" id="CAG8562346.1"/>
    </source>
</evidence>
<evidence type="ECO:0000256" key="1">
    <source>
        <dbReference type="SAM" id="MobiDB-lite"/>
    </source>
</evidence>
<feature type="region of interest" description="Disordered" evidence="1">
    <location>
        <begin position="136"/>
        <end position="169"/>
    </location>
</feature>
<feature type="compositionally biased region" description="Basic and acidic residues" evidence="1">
    <location>
        <begin position="25"/>
        <end position="41"/>
    </location>
</feature>
<evidence type="ECO:0000313" key="3">
    <source>
        <dbReference type="Proteomes" id="UP000789901"/>
    </source>
</evidence>
<feature type="region of interest" description="Disordered" evidence="1">
    <location>
        <begin position="219"/>
        <end position="263"/>
    </location>
</feature>
<organism evidence="2 3">
    <name type="scientific">Gigaspora margarita</name>
    <dbReference type="NCBI Taxonomy" id="4874"/>
    <lineage>
        <taxon>Eukaryota</taxon>
        <taxon>Fungi</taxon>
        <taxon>Fungi incertae sedis</taxon>
        <taxon>Mucoromycota</taxon>
        <taxon>Glomeromycotina</taxon>
        <taxon>Glomeromycetes</taxon>
        <taxon>Diversisporales</taxon>
        <taxon>Gigasporaceae</taxon>
        <taxon>Gigaspora</taxon>
    </lineage>
</organism>
<feature type="compositionally biased region" description="Polar residues" evidence="1">
    <location>
        <begin position="145"/>
        <end position="156"/>
    </location>
</feature>
<feature type="compositionally biased region" description="Basic and acidic residues" evidence="1">
    <location>
        <begin position="221"/>
        <end position="241"/>
    </location>
</feature>
<feature type="region of interest" description="Disordered" evidence="1">
    <location>
        <begin position="1"/>
        <end position="44"/>
    </location>
</feature>
<protein>
    <submittedName>
        <fullName evidence="2">30270_t:CDS:1</fullName>
    </submittedName>
</protein>
<gene>
    <name evidence="2" type="ORF">GMARGA_LOCUS5080</name>
</gene>
<dbReference type="Proteomes" id="UP000789901">
    <property type="component" value="Unassembled WGS sequence"/>
</dbReference>
<name>A0ABN7UER5_GIGMA</name>
<dbReference type="EMBL" id="CAJVQB010002103">
    <property type="protein sequence ID" value="CAG8562346.1"/>
    <property type="molecule type" value="Genomic_DNA"/>
</dbReference>
<feature type="compositionally biased region" description="Basic and acidic residues" evidence="1">
    <location>
        <begin position="1"/>
        <end position="11"/>
    </location>
</feature>
<proteinExistence type="predicted"/>
<feature type="region of interest" description="Disordered" evidence="1">
    <location>
        <begin position="281"/>
        <end position="303"/>
    </location>
</feature>
<feature type="compositionally biased region" description="Polar residues" evidence="1">
    <location>
        <begin position="13"/>
        <end position="24"/>
    </location>
</feature>
<accession>A0ABN7UER5</accession>